<dbReference type="EMBL" id="LJCR01001451">
    <property type="protein sequence ID" value="KPV50336.1"/>
    <property type="molecule type" value="Genomic_DNA"/>
</dbReference>
<keyword evidence="1" id="KW-1133">Transmembrane helix</keyword>
<dbReference type="Proteomes" id="UP000050509">
    <property type="component" value="Unassembled WGS sequence"/>
</dbReference>
<reference evidence="2 3" key="1">
    <citation type="submission" date="2015-09" db="EMBL/GenBank/DDBJ databases">
        <title>Draft genome sequence of Kouleothrix aurantiaca JCM 19913.</title>
        <authorList>
            <person name="Hemp J."/>
        </authorList>
    </citation>
    <scope>NUCLEOTIDE SEQUENCE [LARGE SCALE GENOMIC DNA]</scope>
    <source>
        <strain evidence="2 3">COM-B</strain>
    </source>
</reference>
<dbReference type="AlphaFoldDB" id="A0A0P9F1R8"/>
<evidence type="ECO:0000313" key="3">
    <source>
        <dbReference type="Proteomes" id="UP000050509"/>
    </source>
</evidence>
<keyword evidence="1" id="KW-0472">Membrane</keyword>
<accession>A0A0P9F1R8</accession>
<evidence type="ECO:0000256" key="1">
    <source>
        <dbReference type="SAM" id="Phobius"/>
    </source>
</evidence>
<proteinExistence type="predicted"/>
<comment type="caution">
    <text evidence="2">The sequence shown here is derived from an EMBL/GenBank/DDBJ whole genome shotgun (WGS) entry which is preliminary data.</text>
</comment>
<protein>
    <submittedName>
        <fullName evidence="2">Uncharacterized protein</fullName>
    </submittedName>
</protein>
<gene>
    <name evidence="2" type="ORF">SE17_27535</name>
</gene>
<feature type="transmembrane region" description="Helical" evidence="1">
    <location>
        <begin position="58"/>
        <end position="79"/>
    </location>
</feature>
<keyword evidence="3" id="KW-1185">Reference proteome</keyword>
<evidence type="ECO:0000313" key="2">
    <source>
        <dbReference type="EMBL" id="KPV50336.1"/>
    </source>
</evidence>
<keyword evidence="1" id="KW-0812">Transmembrane</keyword>
<sequence length="90" mass="9782">MRMFAPVWRHTSIFFVSQLLILLCAGLCFLQWNFTQPATQPTPLPALAHAFYASLQPFASAALLLLLGSSALFAAYQVLGSRPPSENDGA</sequence>
<organism evidence="2 3">
    <name type="scientific">Kouleothrix aurantiaca</name>
    <dbReference type="NCBI Taxonomy" id="186479"/>
    <lineage>
        <taxon>Bacteria</taxon>
        <taxon>Bacillati</taxon>
        <taxon>Chloroflexota</taxon>
        <taxon>Chloroflexia</taxon>
        <taxon>Chloroflexales</taxon>
        <taxon>Roseiflexineae</taxon>
        <taxon>Roseiflexaceae</taxon>
        <taxon>Kouleothrix</taxon>
    </lineage>
</organism>
<name>A0A0P9F1R8_9CHLR</name>